<evidence type="ECO:0000313" key="4">
    <source>
        <dbReference type="Proteomes" id="UP001154329"/>
    </source>
</evidence>
<reference evidence="3" key="2">
    <citation type="submission" date="2022-10" db="EMBL/GenBank/DDBJ databases">
        <authorList>
            <consortium name="ENA_rothamsted_submissions"/>
            <consortium name="culmorum"/>
            <person name="King R."/>
        </authorList>
    </citation>
    <scope>NUCLEOTIDE SEQUENCE</scope>
</reference>
<protein>
    <recommendedName>
        <fullName evidence="2">Glycolipid transfer protein domain-containing protein</fullName>
    </recommendedName>
</protein>
<organism evidence="3 4">
    <name type="scientific">Aphis gossypii</name>
    <name type="common">Cotton aphid</name>
    <dbReference type="NCBI Taxonomy" id="80765"/>
    <lineage>
        <taxon>Eukaryota</taxon>
        <taxon>Metazoa</taxon>
        <taxon>Ecdysozoa</taxon>
        <taxon>Arthropoda</taxon>
        <taxon>Hexapoda</taxon>
        <taxon>Insecta</taxon>
        <taxon>Pterygota</taxon>
        <taxon>Neoptera</taxon>
        <taxon>Paraneoptera</taxon>
        <taxon>Hemiptera</taxon>
        <taxon>Sternorrhyncha</taxon>
        <taxon>Aphidomorpha</taxon>
        <taxon>Aphidoidea</taxon>
        <taxon>Aphididae</taxon>
        <taxon>Aphidini</taxon>
        <taxon>Aphis</taxon>
        <taxon>Aphis</taxon>
    </lineage>
</organism>
<dbReference type="Proteomes" id="UP001154329">
    <property type="component" value="Chromosome 1"/>
</dbReference>
<feature type="domain" description="Glycolipid transfer protein" evidence="2">
    <location>
        <begin position="33"/>
        <end position="173"/>
    </location>
</feature>
<dbReference type="InterPro" id="IPR014830">
    <property type="entry name" value="Glycolipid_transfer_prot_dom"/>
</dbReference>
<gene>
    <name evidence="3" type="ORF">APHIGO_LOCUS2988</name>
</gene>
<dbReference type="SUPFAM" id="SSF110004">
    <property type="entry name" value="Glycolipid transfer protein, GLTP"/>
    <property type="match status" value="1"/>
</dbReference>
<evidence type="ECO:0000313" key="3">
    <source>
        <dbReference type="EMBL" id="CAH1714953.1"/>
    </source>
</evidence>
<reference evidence="3" key="1">
    <citation type="submission" date="2022-02" db="EMBL/GenBank/DDBJ databases">
        <authorList>
            <person name="King R."/>
        </authorList>
    </citation>
    <scope>NUCLEOTIDE SEQUENCE</scope>
</reference>
<feature type="signal peptide" evidence="1">
    <location>
        <begin position="1"/>
        <end position="18"/>
    </location>
</feature>
<dbReference type="Pfam" id="PF08718">
    <property type="entry name" value="GLTP"/>
    <property type="match status" value="1"/>
</dbReference>
<dbReference type="InterPro" id="IPR036497">
    <property type="entry name" value="GLTP_sf"/>
</dbReference>
<dbReference type="OrthoDB" id="116883at2759"/>
<dbReference type="PANTHER" id="PTHR10219">
    <property type="entry name" value="GLYCOLIPID TRANSFER PROTEIN-RELATED"/>
    <property type="match status" value="1"/>
</dbReference>
<dbReference type="EMBL" id="OU899034">
    <property type="protein sequence ID" value="CAH1714953.1"/>
    <property type="molecule type" value="Genomic_DNA"/>
</dbReference>
<proteinExistence type="predicted"/>
<name>A0A9P0IT60_APHGO</name>
<evidence type="ECO:0000256" key="1">
    <source>
        <dbReference type="SAM" id="SignalP"/>
    </source>
</evidence>
<keyword evidence="4" id="KW-1185">Reference proteome</keyword>
<feature type="chain" id="PRO_5040186779" description="Glycolipid transfer protein domain-containing protein" evidence="1">
    <location>
        <begin position="19"/>
        <end position="214"/>
    </location>
</feature>
<dbReference type="AlphaFoldDB" id="A0A9P0IT60"/>
<keyword evidence="1" id="KW-0732">Signal</keyword>
<dbReference type="GO" id="GO:0016020">
    <property type="term" value="C:membrane"/>
    <property type="evidence" value="ECO:0007669"/>
    <property type="project" value="TreeGrafter"/>
</dbReference>
<dbReference type="PANTHER" id="PTHR10219:SF43">
    <property type="entry name" value="GLYCOLIPID TRANSFER PROTEIN DOMAIN-CONTAINING PROTEIN"/>
    <property type="match status" value="1"/>
</dbReference>
<dbReference type="GO" id="GO:1902387">
    <property type="term" value="F:ceramide 1-phosphate binding"/>
    <property type="evidence" value="ECO:0007669"/>
    <property type="project" value="TreeGrafter"/>
</dbReference>
<dbReference type="GO" id="GO:0005829">
    <property type="term" value="C:cytosol"/>
    <property type="evidence" value="ECO:0007669"/>
    <property type="project" value="TreeGrafter"/>
</dbReference>
<sequence>MLYSILLFYNLKMFSVAAVQSAFHEALVQDQDVDIKNYVLAYQELCKFCSHLGGLFSFVVNDLEDKIGCLNQLVTEDELHFSTVQNMLNHETSNKLVFSGRSGSVTLLRLHRGLEFIILFMSKLLKLQPNDSTKRSAQEAYSQTLAKHHSWLIRNGALFAMNFLPCQRALYDQTIGNTSVEETLNTMPEMISKASKVHERVNNLLSDYEILNIP</sequence>
<evidence type="ECO:0000259" key="2">
    <source>
        <dbReference type="Pfam" id="PF08718"/>
    </source>
</evidence>
<dbReference type="GO" id="GO:1902388">
    <property type="term" value="F:ceramide 1-phosphate transfer activity"/>
    <property type="evidence" value="ECO:0007669"/>
    <property type="project" value="TreeGrafter"/>
</dbReference>
<accession>A0A9P0IT60</accession>
<dbReference type="Gene3D" id="1.10.3520.10">
    <property type="entry name" value="Glycolipid transfer protein"/>
    <property type="match status" value="1"/>
</dbReference>